<dbReference type="GO" id="GO:0016740">
    <property type="term" value="F:transferase activity"/>
    <property type="evidence" value="ECO:0007669"/>
    <property type="project" value="UniProtKB-KW"/>
</dbReference>
<evidence type="ECO:0000256" key="2">
    <source>
        <dbReference type="ARBA" id="ARBA00010493"/>
    </source>
</evidence>
<dbReference type="PANTHER" id="PTHR11735:SF11">
    <property type="entry name" value="TRNA THREONYLCARBAMOYLADENOSINE BIOSYNTHESIS PROTEIN TSAB"/>
    <property type="match status" value="1"/>
</dbReference>
<name>A0A432XBX2_9GAMM</name>
<dbReference type="FunFam" id="3.30.420.40:FF:000097">
    <property type="entry name" value="tRNA threonylcarbamoyladenosine biosynthesis protein TsaB"/>
    <property type="match status" value="1"/>
</dbReference>
<evidence type="ECO:0000256" key="6">
    <source>
        <dbReference type="ARBA" id="ARBA00032446"/>
    </source>
</evidence>
<dbReference type="Proteomes" id="UP000286678">
    <property type="component" value="Unassembled WGS sequence"/>
</dbReference>
<dbReference type="PANTHER" id="PTHR11735">
    <property type="entry name" value="TRNA N6-ADENOSINE THREONYLCARBAMOYLTRANSFERASE"/>
    <property type="match status" value="1"/>
</dbReference>
<dbReference type="InterPro" id="IPR000905">
    <property type="entry name" value="Gcp-like_dom"/>
</dbReference>
<proteinExistence type="inferred from homology"/>
<keyword evidence="8" id="KW-0808">Transferase</keyword>
<protein>
    <recommendedName>
        <fullName evidence="3">tRNA threonylcarbamoyladenosine biosynthesis protein TsaB</fullName>
    </recommendedName>
    <alternativeName>
        <fullName evidence="6">t(6)A37 threonylcarbamoyladenosine biosynthesis protein TsaB</fullName>
    </alternativeName>
</protein>
<dbReference type="InterPro" id="IPR043129">
    <property type="entry name" value="ATPase_NBD"/>
</dbReference>
<keyword evidence="5" id="KW-0819">tRNA processing</keyword>
<dbReference type="GO" id="GO:0002949">
    <property type="term" value="P:tRNA threonylcarbamoyladenosine modification"/>
    <property type="evidence" value="ECO:0007669"/>
    <property type="project" value="InterPro"/>
</dbReference>
<evidence type="ECO:0000256" key="1">
    <source>
        <dbReference type="ARBA" id="ARBA00004496"/>
    </source>
</evidence>
<comment type="caution">
    <text evidence="8">The sequence shown here is derived from an EMBL/GenBank/DDBJ whole genome shotgun (WGS) entry which is preliminary data.</text>
</comment>
<dbReference type="NCBIfam" id="TIGR03725">
    <property type="entry name" value="T6A_YeaZ"/>
    <property type="match status" value="1"/>
</dbReference>
<reference evidence="9" key="1">
    <citation type="journal article" date="2018" name="Front. Microbiol.">
        <title>Genome-Based Analysis Reveals the Taxonomy and Diversity of the Family Idiomarinaceae.</title>
        <authorList>
            <person name="Liu Y."/>
            <person name="Lai Q."/>
            <person name="Shao Z."/>
        </authorList>
    </citation>
    <scope>NUCLEOTIDE SEQUENCE [LARGE SCALE GENOMIC DNA]</scope>
    <source>
        <strain evidence="9">SW15</strain>
    </source>
</reference>
<evidence type="ECO:0000256" key="5">
    <source>
        <dbReference type="ARBA" id="ARBA00022694"/>
    </source>
</evidence>
<organism evidence="8 9">
    <name type="scientific">Pseudidiomarina aquimaris</name>
    <dbReference type="NCBI Taxonomy" id="641841"/>
    <lineage>
        <taxon>Bacteria</taxon>
        <taxon>Pseudomonadati</taxon>
        <taxon>Pseudomonadota</taxon>
        <taxon>Gammaproteobacteria</taxon>
        <taxon>Alteromonadales</taxon>
        <taxon>Idiomarinaceae</taxon>
        <taxon>Pseudidiomarina</taxon>
    </lineage>
</organism>
<dbReference type="RefSeq" id="WP_126834723.1">
    <property type="nucleotide sequence ID" value="NZ_PIPT01000010.1"/>
</dbReference>
<dbReference type="EMBL" id="PIPT01000010">
    <property type="protein sequence ID" value="RUO46146.1"/>
    <property type="molecule type" value="Genomic_DNA"/>
</dbReference>
<keyword evidence="9" id="KW-1185">Reference proteome</keyword>
<feature type="domain" description="Gcp-like" evidence="7">
    <location>
        <begin position="32"/>
        <end position="200"/>
    </location>
</feature>
<dbReference type="OrthoDB" id="9809995at2"/>
<accession>A0A432XBX2</accession>
<evidence type="ECO:0000313" key="8">
    <source>
        <dbReference type="EMBL" id="RUO46146.1"/>
    </source>
</evidence>
<dbReference type="Gene3D" id="3.30.420.40">
    <property type="match status" value="2"/>
</dbReference>
<dbReference type="CDD" id="cd24032">
    <property type="entry name" value="ASKHA_NBD_TsaB"/>
    <property type="match status" value="1"/>
</dbReference>
<dbReference type="AlphaFoldDB" id="A0A432XBX2"/>
<dbReference type="SUPFAM" id="SSF53067">
    <property type="entry name" value="Actin-like ATPase domain"/>
    <property type="match status" value="2"/>
</dbReference>
<evidence type="ECO:0000259" key="7">
    <source>
        <dbReference type="Pfam" id="PF00814"/>
    </source>
</evidence>
<evidence type="ECO:0000256" key="4">
    <source>
        <dbReference type="ARBA" id="ARBA00022490"/>
    </source>
</evidence>
<comment type="similarity">
    <text evidence="2">Belongs to the KAE1 / TsaD family. TsaB subfamily.</text>
</comment>
<dbReference type="GO" id="GO:0005829">
    <property type="term" value="C:cytosol"/>
    <property type="evidence" value="ECO:0007669"/>
    <property type="project" value="TreeGrafter"/>
</dbReference>
<dbReference type="InterPro" id="IPR022496">
    <property type="entry name" value="T6A_TsaB"/>
</dbReference>
<evidence type="ECO:0000256" key="3">
    <source>
        <dbReference type="ARBA" id="ARBA00019012"/>
    </source>
</evidence>
<sequence>MTAVLLAIDTATEQCSVALKVGDKLYQRAAITPREHSQRVLGFVDEVLAEAGVTLGDVEGIVCGYGPGSFTGVRIGVAICQGLAFSHTLPVYPVSTLAALAQQAVRLHGAQSVLSAIDARMNEVYLAAYTMQGEKLLETVAPQMAPLAAVSEQPWWQTLTASGNDAELSQQQAIQVTGAGTGWQAYGEALNPNQQVHVFDDVTLPLAVDMLTLAQDVQPVAAEQLEPLYVRNEVTWQKLPGRS</sequence>
<dbReference type="Pfam" id="PF00814">
    <property type="entry name" value="TsaD"/>
    <property type="match status" value="1"/>
</dbReference>
<comment type="subcellular location">
    <subcellularLocation>
        <location evidence="1">Cytoplasm</location>
    </subcellularLocation>
</comment>
<gene>
    <name evidence="8" type="primary">tsaB</name>
    <name evidence="8" type="ORF">CWE21_12230</name>
</gene>
<evidence type="ECO:0000313" key="9">
    <source>
        <dbReference type="Proteomes" id="UP000286678"/>
    </source>
</evidence>
<keyword evidence="4" id="KW-0963">Cytoplasm</keyword>